<accession>A0AAE1GNQ3</accession>
<protein>
    <submittedName>
        <fullName evidence="2">Uncharacterized protein</fullName>
    </submittedName>
</protein>
<keyword evidence="3" id="KW-1185">Reference proteome</keyword>
<evidence type="ECO:0000313" key="2">
    <source>
        <dbReference type="EMBL" id="KAK3892743.1"/>
    </source>
</evidence>
<feature type="region of interest" description="Disordered" evidence="1">
    <location>
        <begin position="1"/>
        <end position="34"/>
    </location>
</feature>
<gene>
    <name evidence="2" type="ORF">Pcinc_003433</name>
</gene>
<comment type="caution">
    <text evidence="2">The sequence shown here is derived from an EMBL/GenBank/DDBJ whole genome shotgun (WGS) entry which is preliminary data.</text>
</comment>
<evidence type="ECO:0000313" key="3">
    <source>
        <dbReference type="Proteomes" id="UP001286313"/>
    </source>
</evidence>
<dbReference type="EMBL" id="JAWQEG010000248">
    <property type="protein sequence ID" value="KAK3892743.1"/>
    <property type="molecule type" value="Genomic_DNA"/>
</dbReference>
<evidence type="ECO:0000256" key="1">
    <source>
        <dbReference type="SAM" id="MobiDB-lite"/>
    </source>
</evidence>
<reference evidence="2" key="1">
    <citation type="submission" date="2023-10" db="EMBL/GenBank/DDBJ databases">
        <title>Genome assemblies of two species of porcelain crab, Petrolisthes cinctipes and Petrolisthes manimaculis (Anomura: Porcellanidae).</title>
        <authorList>
            <person name="Angst P."/>
        </authorList>
    </citation>
    <scope>NUCLEOTIDE SEQUENCE</scope>
    <source>
        <strain evidence="2">PB745_01</strain>
        <tissue evidence="2">Gill</tissue>
    </source>
</reference>
<organism evidence="2 3">
    <name type="scientific">Petrolisthes cinctipes</name>
    <name type="common">Flat porcelain crab</name>
    <dbReference type="NCBI Taxonomy" id="88211"/>
    <lineage>
        <taxon>Eukaryota</taxon>
        <taxon>Metazoa</taxon>
        <taxon>Ecdysozoa</taxon>
        <taxon>Arthropoda</taxon>
        <taxon>Crustacea</taxon>
        <taxon>Multicrustacea</taxon>
        <taxon>Malacostraca</taxon>
        <taxon>Eumalacostraca</taxon>
        <taxon>Eucarida</taxon>
        <taxon>Decapoda</taxon>
        <taxon>Pleocyemata</taxon>
        <taxon>Anomura</taxon>
        <taxon>Galatheoidea</taxon>
        <taxon>Porcellanidae</taxon>
        <taxon>Petrolisthes</taxon>
    </lineage>
</organism>
<dbReference type="Proteomes" id="UP001286313">
    <property type="component" value="Unassembled WGS sequence"/>
</dbReference>
<name>A0AAE1GNQ3_PETCI</name>
<sequence>MRGVTRPRHQATPPAVTKPRPQPSPHHEASVAGAAGDVKMSAQVVCGSLDHRDTIKLRTLNTYFTLAARNLTHYNCSIHLNKDVFIYPTT</sequence>
<dbReference type="AlphaFoldDB" id="A0AAE1GNQ3"/>
<proteinExistence type="predicted"/>